<proteinExistence type="predicted"/>
<reference evidence="1 2" key="1">
    <citation type="journal article" date="2012" name="Environ. Microbiol.">
        <title>The genome of the ammonia-oxidizing Candidatus Nitrososphaera gargensis: insights into metabolic versatility and environmental adaptations.</title>
        <authorList>
            <person name="Spang A."/>
            <person name="Poehlein A."/>
            <person name="Offre P."/>
            <person name="Zumbragel S."/>
            <person name="Haider S."/>
            <person name="Rychlik N."/>
            <person name="Nowka B."/>
            <person name="Schmeisser C."/>
            <person name="Lebedeva E.V."/>
            <person name="Rattei T."/>
            <person name="Bohm C."/>
            <person name="Schmid M."/>
            <person name="Galushko A."/>
            <person name="Hatzenpichler R."/>
            <person name="Weinmaier T."/>
            <person name="Daniel R."/>
            <person name="Schleper C."/>
            <person name="Spieck E."/>
            <person name="Streit W."/>
            <person name="Wagner M."/>
        </authorList>
    </citation>
    <scope>NUCLEOTIDE SEQUENCE [LARGE SCALE GENOMIC DNA]</scope>
    <source>
        <strain evidence="2">Ga9.2</strain>
    </source>
</reference>
<dbReference type="HOGENOM" id="CLU_2911645_0_0_2"/>
<keyword evidence="2" id="KW-1185">Reference proteome</keyword>
<dbReference type="Proteomes" id="UP000008037">
    <property type="component" value="Chromosome"/>
</dbReference>
<dbReference type="KEGG" id="nga:Ngar_c06060"/>
<dbReference type="GeneID" id="13795001"/>
<dbReference type="InParanoid" id="K0IM45"/>
<evidence type="ECO:0000313" key="2">
    <source>
        <dbReference type="Proteomes" id="UP000008037"/>
    </source>
</evidence>
<organism evidence="1 2">
    <name type="scientific">Nitrososphaera gargensis (strain Ga9.2)</name>
    <dbReference type="NCBI Taxonomy" id="1237085"/>
    <lineage>
        <taxon>Archaea</taxon>
        <taxon>Nitrososphaerota</taxon>
        <taxon>Nitrososphaeria</taxon>
        <taxon>Nitrososphaerales</taxon>
        <taxon>Nitrososphaeraceae</taxon>
        <taxon>Nitrososphaera</taxon>
    </lineage>
</organism>
<sequence length="61" mass="6372">MIFGPLESSINAATQVGLLIIGLVIGLHHSIEADHLAAVSTMVTTANNKSSKFRAPMLGIL</sequence>
<dbReference type="RefSeq" id="WP_015018095.1">
    <property type="nucleotide sequence ID" value="NC_018719.1"/>
</dbReference>
<name>K0IM45_NITGG</name>
<evidence type="ECO:0000313" key="1">
    <source>
        <dbReference type="EMBL" id="AFU57549.1"/>
    </source>
</evidence>
<dbReference type="BioCyc" id="CNIT1237085:G1324-604-MONOMER"/>
<dbReference type="AlphaFoldDB" id="K0IM45"/>
<protein>
    <submittedName>
        <fullName evidence="1">Uncharacterized protein</fullName>
    </submittedName>
</protein>
<dbReference type="EMBL" id="CP002408">
    <property type="protein sequence ID" value="AFU57549.1"/>
    <property type="molecule type" value="Genomic_DNA"/>
</dbReference>
<accession>K0IM45</accession>
<gene>
    <name evidence="1" type="ordered locus">Ngar_c06060</name>
</gene>